<organism evidence="3 4">
    <name type="scientific">Canna indica</name>
    <name type="common">Indian-shot</name>
    <dbReference type="NCBI Taxonomy" id="4628"/>
    <lineage>
        <taxon>Eukaryota</taxon>
        <taxon>Viridiplantae</taxon>
        <taxon>Streptophyta</taxon>
        <taxon>Embryophyta</taxon>
        <taxon>Tracheophyta</taxon>
        <taxon>Spermatophyta</taxon>
        <taxon>Magnoliopsida</taxon>
        <taxon>Liliopsida</taxon>
        <taxon>Zingiberales</taxon>
        <taxon>Cannaceae</taxon>
        <taxon>Canna</taxon>
    </lineage>
</organism>
<dbReference type="GO" id="GO:0035251">
    <property type="term" value="F:UDP-glucosyltransferase activity"/>
    <property type="evidence" value="ECO:0007669"/>
    <property type="project" value="InterPro"/>
</dbReference>
<comment type="similarity">
    <text evidence="1">Belongs to the UDP-glycosyltransferase family.</text>
</comment>
<dbReference type="InterPro" id="IPR002213">
    <property type="entry name" value="UDP_glucos_trans"/>
</dbReference>
<dbReference type="EMBL" id="CP136890">
    <property type="protein sequence ID" value="WOK91811.1"/>
    <property type="molecule type" value="Genomic_DNA"/>
</dbReference>
<sequence>MADRDHEEPLHVVFFPWLAFGHMLPFLECSKSLAKRGHRVSFISTPRNIERLSSNIPSDLSPFFNFVSFPLPQVENLPVGAESTNDILLPDQVQFLKKAVDGLQTNFSQFLQNSTPKPDWIIVDFFYHWAPPIASEFKIQCAFFHIVPASFVNFMWGDMEAAVADNGAWRKTVEEFTVVPKWIPPPSNLAYRLHEAKSLLFAYQDNASGIMDLKRFSIVAKGCSLFVIRGCLEFDPVMFSLAEQLFKKPCIPVGLLLGDDIRKEAAVVHPNSAEARIFEWLNKQSPRSVVYVAFGSEAMLSTEQERELALGLELSKTPFLWVLRRPAQAVAELLPEASEEQINGYGVVVTDWVPQLKILNHASVGAFFSHCGWSSVIEGLQFGHPFVMMPLFADQGVTARRLEAEMVGVEVLWDGEDGSFTREAVAKAVRKVMVEEEGKTLRSNAQKLQEVFIDKDLQESYVDKLIQHLRDHK</sequence>
<dbReference type="CDD" id="cd03784">
    <property type="entry name" value="GT1_Gtf-like"/>
    <property type="match status" value="1"/>
</dbReference>
<dbReference type="Pfam" id="PF00201">
    <property type="entry name" value="UDPGT"/>
    <property type="match status" value="1"/>
</dbReference>
<dbReference type="Proteomes" id="UP001327560">
    <property type="component" value="Chromosome 1"/>
</dbReference>
<evidence type="ECO:0000256" key="2">
    <source>
        <dbReference type="ARBA" id="ARBA00022679"/>
    </source>
</evidence>
<accession>A0AAQ3JMV1</accession>
<dbReference type="Gene3D" id="3.40.50.2000">
    <property type="entry name" value="Glycogen Phosphorylase B"/>
    <property type="match status" value="2"/>
</dbReference>
<keyword evidence="4" id="KW-1185">Reference proteome</keyword>
<evidence type="ECO:0000256" key="1">
    <source>
        <dbReference type="ARBA" id="ARBA00009995"/>
    </source>
</evidence>
<dbReference type="PANTHER" id="PTHR48049:SF60">
    <property type="entry name" value="UDP-GLYCOSYLTRANSFERASE 91B1"/>
    <property type="match status" value="1"/>
</dbReference>
<evidence type="ECO:0000313" key="4">
    <source>
        <dbReference type="Proteomes" id="UP001327560"/>
    </source>
</evidence>
<dbReference type="InterPro" id="IPR050481">
    <property type="entry name" value="UDP-glycosyltransf_plant"/>
</dbReference>
<dbReference type="FunFam" id="3.40.50.2000:FF:000037">
    <property type="entry name" value="Glycosyltransferase"/>
    <property type="match status" value="1"/>
</dbReference>
<protein>
    <submittedName>
        <fullName evidence="3">UDP-rhamnose:rhamnosyltransferase 1</fullName>
    </submittedName>
</protein>
<keyword evidence="2" id="KW-0808">Transferase</keyword>
<dbReference type="SUPFAM" id="SSF53756">
    <property type="entry name" value="UDP-Glycosyltransferase/glycogen phosphorylase"/>
    <property type="match status" value="1"/>
</dbReference>
<proteinExistence type="inferred from homology"/>
<gene>
    <name evidence="3" type="ORF">Cni_G00502</name>
</gene>
<evidence type="ECO:0000313" key="3">
    <source>
        <dbReference type="EMBL" id="WOK91811.1"/>
    </source>
</evidence>
<dbReference type="AlphaFoldDB" id="A0AAQ3JMV1"/>
<reference evidence="3 4" key="1">
    <citation type="submission" date="2023-10" db="EMBL/GenBank/DDBJ databases">
        <title>Chromosome-scale genome assembly provides insights into flower coloration mechanisms of Canna indica.</title>
        <authorList>
            <person name="Li C."/>
        </authorList>
    </citation>
    <scope>NUCLEOTIDE SEQUENCE [LARGE SCALE GENOMIC DNA]</scope>
    <source>
        <tissue evidence="3">Flower</tissue>
    </source>
</reference>
<dbReference type="PANTHER" id="PTHR48049">
    <property type="entry name" value="GLYCOSYLTRANSFERASE"/>
    <property type="match status" value="1"/>
</dbReference>
<name>A0AAQ3JMV1_9LILI</name>